<evidence type="ECO:0000256" key="2">
    <source>
        <dbReference type="ARBA" id="ARBA00023052"/>
    </source>
</evidence>
<dbReference type="NCBIfam" id="TIGR03297">
    <property type="entry name" value="Ppyr-DeCO2ase"/>
    <property type="match status" value="1"/>
</dbReference>
<dbReference type="InterPro" id="IPR011766">
    <property type="entry name" value="TPP_enzyme_TPP-bd"/>
</dbReference>
<reference evidence="5 6" key="1">
    <citation type="submission" date="2019-01" db="EMBL/GenBank/DDBJ databases">
        <title>Chengkuizengella sp. nov., isolated from deep-sea sediment of East Pacific Ocean.</title>
        <authorList>
            <person name="Yang J."/>
            <person name="Lai Q."/>
            <person name="Shao Z."/>
        </authorList>
    </citation>
    <scope>NUCLEOTIDE SEQUENCE [LARGE SCALE GENOMIC DNA]</scope>
    <source>
        <strain evidence="5 6">YPA3-1-1</strain>
    </source>
</reference>
<dbReference type="InterPro" id="IPR029061">
    <property type="entry name" value="THDP-binding"/>
</dbReference>
<evidence type="ECO:0000256" key="3">
    <source>
        <dbReference type="ARBA" id="ARBA00023239"/>
    </source>
</evidence>
<evidence type="ECO:0000256" key="1">
    <source>
        <dbReference type="ARBA" id="ARBA00022793"/>
    </source>
</evidence>
<dbReference type="OrthoDB" id="9785953at2"/>
<dbReference type="Proteomes" id="UP000448943">
    <property type="component" value="Unassembled WGS sequence"/>
</dbReference>
<dbReference type="GO" id="GO:0030976">
    <property type="term" value="F:thiamine pyrophosphate binding"/>
    <property type="evidence" value="ECO:0007669"/>
    <property type="project" value="InterPro"/>
</dbReference>
<organism evidence="5 6">
    <name type="scientific">Chengkuizengella marina</name>
    <dbReference type="NCBI Taxonomy" id="2507566"/>
    <lineage>
        <taxon>Bacteria</taxon>
        <taxon>Bacillati</taxon>
        <taxon>Bacillota</taxon>
        <taxon>Bacilli</taxon>
        <taxon>Bacillales</taxon>
        <taxon>Paenibacillaceae</taxon>
        <taxon>Chengkuizengella</taxon>
    </lineage>
</organism>
<dbReference type="PANTHER" id="PTHR42818:SF1">
    <property type="entry name" value="SULFOPYRUVATE DECARBOXYLASE"/>
    <property type="match status" value="1"/>
</dbReference>
<dbReference type="PANTHER" id="PTHR42818">
    <property type="entry name" value="SULFOPYRUVATE DECARBOXYLASE SUBUNIT ALPHA"/>
    <property type="match status" value="1"/>
</dbReference>
<dbReference type="GO" id="GO:0033980">
    <property type="term" value="F:phosphonopyruvate decarboxylase activity"/>
    <property type="evidence" value="ECO:0007669"/>
    <property type="project" value="UniProtKB-EC"/>
</dbReference>
<dbReference type="InterPro" id="IPR051818">
    <property type="entry name" value="TPP_dependent_decarboxylase"/>
</dbReference>
<keyword evidence="3 5" id="KW-0456">Lyase</keyword>
<dbReference type="SUPFAM" id="SSF52518">
    <property type="entry name" value="Thiamin diphosphate-binding fold (THDP-binding)"/>
    <property type="match status" value="2"/>
</dbReference>
<dbReference type="AlphaFoldDB" id="A0A6N9Q2M4"/>
<dbReference type="Pfam" id="PF02775">
    <property type="entry name" value="TPP_enzyme_C"/>
    <property type="match status" value="1"/>
</dbReference>
<evidence type="ECO:0000313" key="6">
    <source>
        <dbReference type="Proteomes" id="UP000448943"/>
    </source>
</evidence>
<dbReference type="GO" id="GO:0032923">
    <property type="term" value="P:organic phosphonate biosynthetic process"/>
    <property type="evidence" value="ECO:0007669"/>
    <property type="project" value="InterPro"/>
</dbReference>
<sequence>MDTKGFGDELKKLNFLKYTGVPCSFLKSLINYAMNECEYIAASNEGEAVAIASGISIGGIKPVVLMQNSGLSNAVSPLTSLIFPFQIPFLGFVSLRGEEGISDEPQHELMGQITTKMLDLMQIQWQYLSPDLDEAIQQLYVANHYLENNRCFFFVVRKSTFSKEKLKKEQLLTHVNHQSLGCHSINHFPSRFETLKVINELKDHHTIQIATTGKTGRELYEIEDAYNNLYMVGSMGCVSSLGLGLALSRPDNNIVVLDGDGSLLMRMGCLATNGYNNPTNMLHILLDNHAYESTGAQSTVSHNVDFINIAASCGYVNSIYVHNLNELKKEINVWKDNKGLTFLYLKISKESKSKLGRPSIKPYEVKERLMHFMSN</sequence>
<evidence type="ECO:0000259" key="4">
    <source>
        <dbReference type="Pfam" id="PF02775"/>
    </source>
</evidence>
<dbReference type="CDD" id="cd07035">
    <property type="entry name" value="TPP_PYR_POX_like"/>
    <property type="match status" value="1"/>
</dbReference>
<gene>
    <name evidence="5" type="primary">aepY</name>
    <name evidence="5" type="ORF">ERL59_06885</name>
</gene>
<name>A0A6N9Q2M4_9BACL</name>
<dbReference type="Gene3D" id="3.40.50.970">
    <property type="match status" value="1"/>
</dbReference>
<dbReference type="InterPro" id="IPR000399">
    <property type="entry name" value="TPP-bd_CS"/>
</dbReference>
<protein>
    <submittedName>
        <fullName evidence="5">Phosphonopyruvate decarboxylase</fullName>
        <ecNumber evidence="5">4.1.1.82</ecNumber>
    </submittedName>
</protein>
<feature type="domain" description="Thiamine pyrophosphate enzyme TPP-binding" evidence="4">
    <location>
        <begin position="226"/>
        <end position="343"/>
    </location>
</feature>
<keyword evidence="5" id="KW-0670">Pyruvate</keyword>
<keyword evidence="2" id="KW-0786">Thiamine pyrophosphate</keyword>
<keyword evidence="6" id="KW-1185">Reference proteome</keyword>
<dbReference type="PROSITE" id="PS00187">
    <property type="entry name" value="TPP_ENZYMES"/>
    <property type="match status" value="1"/>
</dbReference>
<evidence type="ECO:0000313" key="5">
    <source>
        <dbReference type="EMBL" id="NBI28678.1"/>
    </source>
</evidence>
<accession>A0A6N9Q2M4</accession>
<dbReference type="EMBL" id="SIJB01000017">
    <property type="protein sequence ID" value="NBI28678.1"/>
    <property type="molecule type" value="Genomic_DNA"/>
</dbReference>
<comment type="caution">
    <text evidence="5">The sequence shown here is derived from an EMBL/GenBank/DDBJ whole genome shotgun (WGS) entry which is preliminary data.</text>
</comment>
<dbReference type="RefSeq" id="WP_160645561.1">
    <property type="nucleotide sequence ID" value="NZ_SIJB01000017.1"/>
</dbReference>
<dbReference type="EC" id="4.1.1.82" evidence="5"/>
<dbReference type="GO" id="GO:0000287">
    <property type="term" value="F:magnesium ion binding"/>
    <property type="evidence" value="ECO:0007669"/>
    <property type="project" value="InterPro"/>
</dbReference>
<keyword evidence="1" id="KW-0210">Decarboxylase</keyword>
<proteinExistence type="predicted"/>
<dbReference type="InterPro" id="IPR017684">
    <property type="entry name" value="Phosphono-pyrv_decarboxylase"/>
</dbReference>